<dbReference type="PROSITE" id="PS50835">
    <property type="entry name" value="IG_LIKE"/>
    <property type="match status" value="1"/>
</dbReference>
<reference evidence="2" key="1">
    <citation type="submission" date="2023-10" db="EMBL/GenBank/DDBJ databases">
        <title>Genome assemblies of two species of porcelain crab, Petrolisthes cinctipes and Petrolisthes manimaculis (Anomura: Porcellanidae).</title>
        <authorList>
            <person name="Angst P."/>
        </authorList>
    </citation>
    <scope>NUCLEOTIDE SEQUENCE</scope>
    <source>
        <strain evidence="2">PB745_01</strain>
        <tissue evidence="2">Gill</tissue>
    </source>
</reference>
<dbReference type="EMBL" id="JAWQEG010005926">
    <property type="protein sequence ID" value="KAK3856307.1"/>
    <property type="molecule type" value="Genomic_DNA"/>
</dbReference>
<sequence>MVGAEEKCMVGLVKVTVLPLYIAMCLPSSAEGGGGGSRGKYVQLGSKARLQCTVSSTVQLPDYIFWYHRDHRLLDFHQPRLNISLARRGGQGSEMSVTSTLTITNARVADGGNYTCLLLTYTQPRHSFTSLRISIPKPCTRGQGELAPLHSQPGTLPFCLDKF</sequence>
<dbReference type="AlphaFoldDB" id="A0AAE1BU72"/>
<dbReference type="InterPro" id="IPR013783">
    <property type="entry name" value="Ig-like_fold"/>
</dbReference>
<protein>
    <recommendedName>
        <fullName evidence="1">Ig-like domain-containing protein</fullName>
    </recommendedName>
</protein>
<comment type="caution">
    <text evidence="2">The sequence shown here is derived from an EMBL/GenBank/DDBJ whole genome shotgun (WGS) entry which is preliminary data.</text>
</comment>
<dbReference type="Proteomes" id="UP001286313">
    <property type="component" value="Unassembled WGS sequence"/>
</dbReference>
<keyword evidence="3" id="KW-1185">Reference proteome</keyword>
<dbReference type="InterPro" id="IPR036179">
    <property type="entry name" value="Ig-like_dom_sf"/>
</dbReference>
<dbReference type="PANTHER" id="PTHR23279">
    <property type="entry name" value="DEFECTIVE PROBOSCIS EXTENSION RESPONSE DPR -RELATED"/>
    <property type="match status" value="1"/>
</dbReference>
<dbReference type="PANTHER" id="PTHR23279:SF36">
    <property type="entry name" value="DEFECTIVE PROBOSCIS EXTENSION RESPONSE 9, ISOFORM A"/>
    <property type="match status" value="1"/>
</dbReference>
<dbReference type="Pfam" id="PF13927">
    <property type="entry name" value="Ig_3"/>
    <property type="match status" value="1"/>
</dbReference>
<evidence type="ECO:0000313" key="2">
    <source>
        <dbReference type="EMBL" id="KAK3856307.1"/>
    </source>
</evidence>
<dbReference type="Gene3D" id="2.60.40.10">
    <property type="entry name" value="Immunoglobulins"/>
    <property type="match status" value="1"/>
</dbReference>
<dbReference type="InterPro" id="IPR003599">
    <property type="entry name" value="Ig_sub"/>
</dbReference>
<dbReference type="GO" id="GO:0032589">
    <property type="term" value="C:neuron projection membrane"/>
    <property type="evidence" value="ECO:0007669"/>
    <property type="project" value="TreeGrafter"/>
</dbReference>
<dbReference type="GO" id="GO:0050808">
    <property type="term" value="P:synapse organization"/>
    <property type="evidence" value="ECO:0007669"/>
    <property type="project" value="TreeGrafter"/>
</dbReference>
<evidence type="ECO:0000259" key="1">
    <source>
        <dbReference type="PROSITE" id="PS50835"/>
    </source>
</evidence>
<accession>A0AAE1BU72</accession>
<name>A0AAE1BU72_PETCI</name>
<dbReference type="InterPro" id="IPR007110">
    <property type="entry name" value="Ig-like_dom"/>
</dbReference>
<dbReference type="InterPro" id="IPR037448">
    <property type="entry name" value="Zig-8"/>
</dbReference>
<gene>
    <name evidence="2" type="ORF">Pcinc_037363</name>
</gene>
<dbReference type="SUPFAM" id="SSF48726">
    <property type="entry name" value="Immunoglobulin"/>
    <property type="match status" value="1"/>
</dbReference>
<feature type="domain" description="Ig-like" evidence="1">
    <location>
        <begin position="27"/>
        <end position="134"/>
    </location>
</feature>
<evidence type="ECO:0000313" key="3">
    <source>
        <dbReference type="Proteomes" id="UP001286313"/>
    </source>
</evidence>
<dbReference type="SMART" id="SM00409">
    <property type="entry name" value="IG"/>
    <property type="match status" value="1"/>
</dbReference>
<organism evidence="2 3">
    <name type="scientific">Petrolisthes cinctipes</name>
    <name type="common">Flat porcelain crab</name>
    <dbReference type="NCBI Taxonomy" id="88211"/>
    <lineage>
        <taxon>Eukaryota</taxon>
        <taxon>Metazoa</taxon>
        <taxon>Ecdysozoa</taxon>
        <taxon>Arthropoda</taxon>
        <taxon>Crustacea</taxon>
        <taxon>Multicrustacea</taxon>
        <taxon>Malacostraca</taxon>
        <taxon>Eumalacostraca</taxon>
        <taxon>Eucarida</taxon>
        <taxon>Decapoda</taxon>
        <taxon>Pleocyemata</taxon>
        <taxon>Anomura</taxon>
        <taxon>Galatheoidea</taxon>
        <taxon>Porcellanidae</taxon>
        <taxon>Petrolisthes</taxon>
    </lineage>
</organism>
<proteinExistence type="predicted"/>